<accession>A0A0C1EAU2</accession>
<dbReference type="RefSeq" id="WP_006341592.1">
    <property type="nucleotide sequence ID" value="NZ_BAWW01000007.1"/>
</dbReference>
<dbReference type="AlphaFoldDB" id="A0A0C1EAU2"/>
<protein>
    <submittedName>
        <fullName evidence="1">Uncharacterized protein</fullName>
    </submittedName>
</protein>
<reference evidence="1 2" key="1">
    <citation type="journal article" date="2014" name="Mol. Biol. Evol.">
        <title>Massive expansion of Ubiquitination-related gene families within the Chlamydiae.</title>
        <authorList>
            <person name="Domman D."/>
            <person name="Collingro A."/>
            <person name="Lagkouvardos I."/>
            <person name="Gehre L."/>
            <person name="Weinmaier T."/>
            <person name="Rattei T."/>
            <person name="Subtil A."/>
            <person name="Horn M."/>
        </authorList>
    </citation>
    <scope>NUCLEOTIDE SEQUENCE [LARGE SCALE GENOMIC DNA]</scope>
    <source>
        <strain evidence="1 2">OEW1</strain>
    </source>
</reference>
<dbReference type="Proteomes" id="UP000031307">
    <property type="component" value="Unassembled WGS sequence"/>
</dbReference>
<proteinExistence type="predicted"/>
<evidence type="ECO:0000313" key="1">
    <source>
        <dbReference type="EMBL" id="KIA78242.1"/>
    </source>
</evidence>
<comment type="caution">
    <text evidence="1">The sequence shown here is derived from an EMBL/GenBank/DDBJ whole genome shotgun (WGS) entry which is preliminary data.</text>
</comment>
<name>A0A0C1EAU2_9BACT</name>
<sequence length="237" mass="27551">MSKRPFSFLKASRLLFTLFFVMFVLLMAYLVIPDPEAEAFYHNLTGSQKNVSKNDYHLQQQRKGVVKEILFNEGAELRKLRLECQDAEILFIEKDGKGEIQERMYDVIGRMQEKLYYVLPDGRLAFGIPNHFFQMEELEVHGQKIPFKDSGAVPMQTINYFEADSAVYTFRHEKFMADQVQVFRYTLPSHILMQPLSEASPSMTAFAAKVEFSLKNKKLNLDASQFKGRLELPERDL</sequence>
<dbReference type="EMBL" id="JSAM01000029">
    <property type="protein sequence ID" value="KIA78242.1"/>
    <property type="molecule type" value="Genomic_DNA"/>
</dbReference>
<gene>
    <name evidence="1" type="ORF">DB43_EJ00130</name>
</gene>
<organism evidence="1 2">
    <name type="scientific">Parachlamydia acanthamoebae</name>
    <dbReference type="NCBI Taxonomy" id="83552"/>
    <lineage>
        <taxon>Bacteria</taxon>
        <taxon>Pseudomonadati</taxon>
        <taxon>Chlamydiota</taxon>
        <taxon>Chlamydiia</taxon>
        <taxon>Parachlamydiales</taxon>
        <taxon>Parachlamydiaceae</taxon>
        <taxon>Parachlamydia</taxon>
    </lineage>
</organism>
<dbReference type="PATRIC" id="fig|83552.4.peg.557"/>
<evidence type="ECO:0000313" key="2">
    <source>
        <dbReference type="Proteomes" id="UP000031307"/>
    </source>
</evidence>